<organism evidence="1">
    <name type="scientific">marine sediment metagenome</name>
    <dbReference type="NCBI Taxonomy" id="412755"/>
    <lineage>
        <taxon>unclassified sequences</taxon>
        <taxon>metagenomes</taxon>
        <taxon>ecological metagenomes</taxon>
    </lineage>
</organism>
<name>X1RV66_9ZZZZ</name>
<sequence>MNGLGLIGAISVTGWYIDDLAGLGLTYVGIAEEPGNGHIAVFGFAPNMSTV</sequence>
<reference evidence="1" key="1">
    <citation type="journal article" date="2014" name="Front. Microbiol.">
        <title>High frequency of phylogenetically diverse reductive dehalogenase-homologous genes in deep subseafloor sedimentary metagenomes.</title>
        <authorList>
            <person name="Kawai M."/>
            <person name="Futagami T."/>
            <person name="Toyoda A."/>
            <person name="Takaki Y."/>
            <person name="Nishi S."/>
            <person name="Hori S."/>
            <person name="Arai W."/>
            <person name="Tsubouchi T."/>
            <person name="Morono Y."/>
            <person name="Uchiyama I."/>
            <person name="Ito T."/>
            <person name="Fujiyama A."/>
            <person name="Inagaki F."/>
            <person name="Takami H."/>
        </authorList>
    </citation>
    <scope>NUCLEOTIDE SEQUENCE</scope>
    <source>
        <strain evidence="1">Expedition CK06-06</strain>
    </source>
</reference>
<dbReference type="EMBL" id="BARW01002380">
    <property type="protein sequence ID" value="GAI70841.1"/>
    <property type="molecule type" value="Genomic_DNA"/>
</dbReference>
<comment type="caution">
    <text evidence="1">The sequence shown here is derived from an EMBL/GenBank/DDBJ whole genome shotgun (WGS) entry which is preliminary data.</text>
</comment>
<proteinExistence type="predicted"/>
<dbReference type="AlphaFoldDB" id="X1RV66"/>
<protein>
    <submittedName>
        <fullName evidence="1">Uncharacterized protein</fullName>
    </submittedName>
</protein>
<gene>
    <name evidence="1" type="ORF">S12H4_06690</name>
</gene>
<accession>X1RV66</accession>
<feature type="non-terminal residue" evidence="1">
    <location>
        <position position="51"/>
    </location>
</feature>
<evidence type="ECO:0000313" key="1">
    <source>
        <dbReference type="EMBL" id="GAI70841.1"/>
    </source>
</evidence>